<keyword evidence="1" id="KW-0805">Transcription regulation</keyword>
<dbReference type="InterPro" id="IPR036864">
    <property type="entry name" value="Zn2-C6_fun-type_DNA-bd_sf"/>
</dbReference>
<evidence type="ECO:0000259" key="5">
    <source>
        <dbReference type="PROSITE" id="PS50048"/>
    </source>
</evidence>
<evidence type="ECO:0000256" key="1">
    <source>
        <dbReference type="ARBA" id="ARBA00023015"/>
    </source>
</evidence>
<organism evidence="6 7">
    <name type="scientific">Aspergillus leporis</name>
    <dbReference type="NCBI Taxonomy" id="41062"/>
    <lineage>
        <taxon>Eukaryota</taxon>
        <taxon>Fungi</taxon>
        <taxon>Dikarya</taxon>
        <taxon>Ascomycota</taxon>
        <taxon>Pezizomycotina</taxon>
        <taxon>Eurotiomycetes</taxon>
        <taxon>Eurotiomycetidae</taxon>
        <taxon>Eurotiales</taxon>
        <taxon>Aspergillaceae</taxon>
        <taxon>Aspergillus</taxon>
        <taxon>Aspergillus subgen. Circumdati</taxon>
    </lineage>
</organism>
<evidence type="ECO:0000313" key="6">
    <source>
        <dbReference type="EMBL" id="KAB8076570.1"/>
    </source>
</evidence>
<dbReference type="Gene3D" id="4.10.240.10">
    <property type="entry name" value="Zn(2)-C6 fungal-type DNA-binding domain"/>
    <property type="match status" value="1"/>
</dbReference>
<name>A0A5N5XBF0_9EURO</name>
<dbReference type="Proteomes" id="UP000326565">
    <property type="component" value="Unassembled WGS sequence"/>
</dbReference>
<dbReference type="AlphaFoldDB" id="A0A5N5XBF0"/>
<sequence length="494" mass="56343">MKFRSLSVCQNCRDRKIGCDGKRPSCTQCLHFRQVCPGYQKGAIFVHQAPRYTSRNTCSPRCLPGNSLPPREISNSTRNLVLNFAKFRWSTAEELLTVAIDHFTPVPELALSTLDLNISHSLVCASWLETLPRLINGERYGSLLSETVRTLGFSILCKGPAKQEWNYQRLQSYCSAIYQLRSRPFLSDDNSREQTVAAIMSLTLAELMIPTSERGWIVHVRAVGELMRNLGPELFIISTAHRLFVGFRPLILIEAILSRKPTFLELHEWQNVPFQQHFPSPMQRLLSCAAVLPSLLQKADFIKRIPSQDCFAATREVVLALTEVLEALQQWEQSYKSSSRGPLYWPKPIRDADPCDANTFRPPFWFPNATTATALIHFWAFQVICLTQIEQLEVLYKIPRGCTGLDNCPTIQILEGPIDFSVKICQSMGYFLEDQMKIYGPAAAIFPFQIAYETLFLYLRQCTEQTKMCEHIIFRFSQKGFDVKPPALKVRSTI</sequence>
<reference evidence="6 7" key="1">
    <citation type="submission" date="2019-04" db="EMBL/GenBank/DDBJ databases">
        <title>Friends and foes A comparative genomics study of 23 Aspergillus species from section Flavi.</title>
        <authorList>
            <consortium name="DOE Joint Genome Institute"/>
            <person name="Kjaerbolling I."/>
            <person name="Vesth T."/>
            <person name="Frisvad J.C."/>
            <person name="Nybo J.L."/>
            <person name="Theobald S."/>
            <person name="Kildgaard S."/>
            <person name="Isbrandt T."/>
            <person name="Kuo A."/>
            <person name="Sato A."/>
            <person name="Lyhne E.K."/>
            <person name="Kogle M.E."/>
            <person name="Wiebenga A."/>
            <person name="Kun R.S."/>
            <person name="Lubbers R.J."/>
            <person name="Makela M.R."/>
            <person name="Barry K."/>
            <person name="Chovatia M."/>
            <person name="Clum A."/>
            <person name="Daum C."/>
            <person name="Haridas S."/>
            <person name="He G."/>
            <person name="LaButti K."/>
            <person name="Lipzen A."/>
            <person name="Mondo S."/>
            <person name="Riley R."/>
            <person name="Salamov A."/>
            <person name="Simmons B.A."/>
            <person name="Magnuson J.K."/>
            <person name="Henrissat B."/>
            <person name="Mortensen U.H."/>
            <person name="Larsen T.O."/>
            <person name="Devries R.P."/>
            <person name="Grigoriev I.V."/>
            <person name="Machida M."/>
            <person name="Baker S.E."/>
            <person name="Andersen M.R."/>
        </authorList>
    </citation>
    <scope>NUCLEOTIDE SEQUENCE [LARGE SCALE GENOMIC DNA]</scope>
    <source>
        <strain evidence="6 7">CBS 151.66</strain>
    </source>
</reference>
<dbReference type="InterPro" id="IPR001138">
    <property type="entry name" value="Zn2Cys6_DnaBD"/>
</dbReference>
<keyword evidence="3" id="KW-0804">Transcription</keyword>
<dbReference type="OrthoDB" id="4491390at2759"/>
<keyword evidence="4" id="KW-0539">Nucleus</keyword>
<evidence type="ECO:0000256" key="3">
    <source>
        <dbReference type="ARBA" id="ARBA00023163"/>
    </source>
</evidence>
<evidence type="ECO:0000256" key="4">
    <source>
        <dbReference type="ARBA" id="ARBA00023242"/>
    </source>
</evidence>
<dbReference type="CDD" id="cd00067">
    <property type="entry name" value="GAL4"/>
    <property type="match status" value="1"/>
</dbReference>
<dbReference type="PROSITE" id="PS50048">
    <property type="entry name" value="ZN2_CY6_FUNGAL_2"/>
    <property type="match status" value="1"/>
</dbReference>
<dbReference type="GO" id="GO:0009893">
    <property type="term" value="P:positive regulation of metabolic process"/>
    <property type="evidence" value="ECO:0007669"/>
    <property type="project" value="UniProtKB-ARBA"/>
</dbReference>
<evidence type="ECO:0000313" key="7">
    <source>
        <dbReference type="Proteomes" id="UP000326565"/>
    </source>
</evidence>
<feature type="domain" description="Zn(2)-C6 fungal-type" evidence="5">
    <location>
        <begin position="8"/>
        <end position="36"/>
    </location>
</feature>
<dbReference type="PANTHER" id="PTHR38111">
    <property type="entry name" value="ZN(2)-C6 FUNGAL-TYPE DOMAIN-CONTAINING PROTEIN-RELATED"/>
    <property type="match status" value="1"/>
</dbReference>
<dbReference type="InterPro" id="IPR053178">
    <property type="entry name" value="Osmoadaptation_assoc"/>
</dbReference>
<dbReference type="EMBL" id="ML732179">
    <property type="protein sequence ID" value="KAB8076570.1"/>
    <property type="molecule type" value="Genomic_DNA"/>
</dbReference>
<dbReference type="SMART" id="SM00066">
    <property type="entry name" value="GAL4"/>
    <property type="match status" value="1"/>
</dbReference>
<dbReference type="GO" id="GO:0000981">
    <property type="term" value="F:DNA-binding transcription factor activity, RNA polymerase II-specific"/>
    <property type="evidence" value="ECO:0007669"/>
    <property type="project" value="InterPro"/>
</dbReference>
<dbReference type="Pfam" id="PF00172">
    <property type="entry name" value="Zn_clus"/>
    <property type="match status" value="1"/>
</dbReference>
<dbReference type="SUPFAM" id="SSF57701">
    <property type="entry name" value="Zn2/Cys6 DNA-binding domain"/>
    <property type="match status" value="1"/>
</dbReference>
<accession>A0A5N5XBF0</accession>
<gene>
    <name evidence="6" type="ORF">BDV29DRAFT_200049</name>
</gene>
<protein>
    <recommendedName>
        <fullName evidence="5">Zn(2)-C6 fungal-type domain-containing protein</fullName>
    </recommendedName>
</protein>
<proteinExistence type="predicted"/>
<dbReference type="GO" id="GO:0003677">
    <property type="term" value="F:DNA binding"/>
    <property type="evidence" value="ECO:0007669"/>
    <property type="project" value="UniProtKB-KW"/>
</dbReference>
<keyword evidence="7" id="KW-1185">Reference proteome</keyword>
<dbReference type="PANTHER" id="PTHR38111:SF9">
    <property type="entry name" value="ZN(2)-C6 FUNGAL-TYPE DOMAIN-CONTAINING PROTEIN"/>
    <property type="match status" value="1"/>
</dbReference>
<dbReference type="PROSITE" id="PS00463">
    <property type="entry name" value="ZN2_CY6_FUNGAL_1"/>
    <property type="match status" value="1"/>
</dbReference>
<dbReference type="GO" id="GO:0008270">
    <property type="term" value="F:zinc ion binding"/>
    <property type="evidence" value="ECO:0007669"/>
    <property type="project" value="InterPro"/>
</dbReference>
<keyword evidence="2" id="KW-0238">DNA-binding</keyword>
<evidence type="ECO:0000256" key="2">
    <source>
        <dbReference type="ARBA" id="ARBA00023125"/>
    </source>
</evidence>